<evidence type="ECO:0000313" key="2">
    <source>
        <dbReference type="EMBL" id="KAF2732571.1"/>
    </source>
</evidence>
<sequence length="61" mass="6596">MGSAKSMGELEGPAGAPNKKAPKRAPTSSFFCVKDFWYRIPPTVFNKASPAFSVCETSQQL</sequence>
<dbReference type="Proteomes" id="UP000799444">
    <property type="component" value="Unassembled WGS sequence"/>
</dbReference>
<comment type="caution">
    <text evidence="2">The sequence shown here is derived from an EMBL/GenBank/DDBJ whole genome shotgun (WGS) entry which is preliminary data.</text>
</comment>
<organism evidence="2 3">
    <name type="scientific">Polyplosphaeria fusca</name>
    <dbReference type="NCBI Taxonomy" id="682080"/>
    <lineage>
        <taxon>Eukaryota</taxon>
        <taxon>Fungi</taxon>
        <taxon>Dikarya</taxon>
        <taxon>Ascomycota</taxon>
        <taxon>Pezizomycotina</taxon>
        <taxon>Dothideomycetes</taxon>
        <taxon>Pleosporomycetidae</taxon>
        <taxon>Pleosporales</taxon>
        <taxon>Tetraplosphaeriaceae</taxon>
        <taxon>Polyplosphaeria</taxon>
    </lineage>
</organism>
<proteinExistence type="predicted"/>
<dbReference type="EMBL" id="ML996175">
    <property type="protein sequence ID" value="KAF2732571.1"/>
    <property type="molecule type" value="Genomic_DNA"/>
</dbReference>
<reference evidence="2" key="1">
    <citation type="journal article" date="2020" name="Stud. Mycol.">
        <title>101 Dothideomycetes genomes: a test case for predicting lifestyles and emergence of pathogens.</title>
        <authorList>
            <person name="Haridas S."/>
            <person name="Albert R."/>
            <person name="Binder M."/>
            <person name="Bloem J."/>
            <person name="Labutti K."/>
            <person name="Salamov A."/>
            <person name="Andreopoulos B."/>
            <person name="Baker S."/>
            <person name="Barry K."/>
            <person name="Bills G."/>
            <person name="Bluhm B."/>
            <person name="Cannon C."/>
            <person name="Castanera R."/>
            <person name="Culley D."/>
            <person name="Daum C."/>
            <person name="Ezra D."/>
            <person name="Gonzalez J."/>
            <person name="Henrissat B."/>
            <person name="Kuo A."/>
            <person name="Liang C."/>
            <person name="Lipzen A."/>
            <person name="Lutzoni F."/>
            <person name="Magnuson J."/>
            <person name="Mondo S."/>
            <person name="Nolan M."/>
            <person name="Ohm R."/>
            <person name="Pangilinan J."/>
            <person name="Park H.-J."/>
            <person name="Ramirez L."/>
            <person name="Alfaro M."/>
            <person name="Sun H."/>
            <person name="Tritt A."/>
            <person name="Yoshinaga Y."/>
            <person name="Zwiers L.-H."/>
            <person name="Turgeon B."/>
            <person name="Goodwin S."/>
            <person name="Spatafora J."/>
            <person name="Crous P."/>
            <person name="Grigoriev I."/>
        </authorList>
    </citation>
    <scope>NUCLEOTIDE SEQUENCE</scope>
    <source>
        <strain evidence="2">CBS 125425</strain>
    </source>
</reference>
<accession>A0A9P4V0V5</accession>
<name>A0A9P4V0V5_9PLEO</name>
<evidence type="ECO:0000256" key="1">
    <source>
        <dbReference type="SAM" id="MobiDB-lite"/>
    </source>
</evidence>
<feature type="region of interest" description="Disordered" evidence="1">
    <location>
        <begin position="1"/>
        <end position="26"/>
    </location>
</feature>
<protein>
    <submittedName>
        <fullName evidence="2">Uncharacterized protein</fullName>
    </submittedName>
</protein>
<dbReference type="AlphaFoldDB" id="A0A9P4V0V5"/>
<gene>
    <name evidence="2" type="ORF">EJ04DRAFT_513836</name>
</gene>
<evidence type="ECO:0000313" key="3">
    <source>
        <dbReference type="Proteomes" id="UP000799444"/>
    </source>
</evidence>
<keyword evidence="3" id="KW-1185">Reference proteome</keyword>